<dbReference type="Proteomes" id="UP000789525">
    <property type="component" value="Unassembled WGS sequence"/>
</dbReference>
<protein>
    <submittedName>
        <fullName evidence="1">7058_t:CDS:1</fullName>
    </submittedName>
</protein>
<proteinExistence type="predicted"/>
<sequence length="317" mass="36137">MSEQFQVSFVFINSNDSMMASRVISDAQPLIKLPFPPMIDPHDLIVSRPDGREPSKAPNAFIIYRKLFNKTAKDNGYTLPMSVISPIASKSWEQESEMVKNEYRRIAREAFLYRSEICPKPKREGKKRWNIVSFAHSEQKTSRKVKSQKSIDTTSTPTLPSQISENELTSTKPTVNSPISDLDLFDDWENFLYPHPNLPTEGASGNNTPKIDSPQTFVETKEQRCDDIVINAQHATFDDSHGIWILDPKYLNNFDTSLSSDFYELQPTFPNSLDVTSVPADLDIPTLSHNADLNVFIKIRNHSMLLYDLCQYVLRKA</sequence>
<keyword evidence="2" id="KW-1185">Reference proteome</keyword>
<name>A0ACA9JX84_9GLOM</name>
<accession>A0ACA9JX84</accession>
<comment type="caution">
    <text evidence="1">The sequence shown here is derived from an EMBL/GenBank/DDBJ whole genome shotgun (WGS) entry which is preliminary data.</text>
</comment>
<organism evidence="1 2">
    <name type="scientific">Acaulospora colombiana</name>
    <dbReference type="NCBI Taxonomy" id="27376"/>
    <lineage>
        <taxon>Eukaryota</taxon>
        <taxon>Fungi</taxon>
        <taxon>Fungi incertae sedis</taxon>
        <taxon>Mucoromycota</taxon>
        <taxon>Glomeromycotina</taxon>
        <taxon>Glomeromycetes</taxon>
        <taxon>Diversisporales</taxon>
        <taxon>Acaulosporaceae</taxon>
        <taxon>Acaulospora</taxon>
    </lineage>
</organism>
<reference evidence="1" key="1">
    <citation type="submission" date="2021-06" db="EMBL/GenBank/DDBJ databases">
        <authorList>
            <person name="Kallberg Y."/>
            <person name="Tangrot J."/>
            <person name="Rosling A."/>
        </authorList>
    </citation>
    <scope>NUCLEOTIDE SEQUENCE</scope>
    <source>
        <strain evidence="1">CL356</strain>
    </source>
</reference>
<evidence type="ECO:0000313" key="1">
    <source>
        <dbReference type="EMBL" id="CAG8438899.1"/>
    </source>
</evidence>
<dbReference type="EMBL" id="CAJVPT010000104">
    <property type="protein sequence ID" value="CAG8438899.1"/>
    <property type="molecule type" value="Genomic_DNA"/>
</dbReference>
<evidence type="ECO:0000313" key="2">
    <source>
        <dbReference type="Proteomes" id="UP000789525"/>
    </source>
</evidence>
<gene>
    <name evidence="1" type="ORF">ACOLOM_LOCUS101</name>
</gene>